<accession>A0A432LPB3</accession>
<gene>
    <name evidence="2" type="ORF">EKH79_14030</name>
</gene>
<reference evidence="2 3" key="1">
    <citation type="submission" date="2018-12" db="EMBL/GenBank/DDBJ databases">
        <title>Dyella dinghuensis sp. nov. DHOA06 and Dyella choica sp. nov. 4M-K27, isolated from forest soil.</title>
        <authorList>
            <person name="Qiu L.-H."/>
            <person name="Gao Z.-H."/>
        </authorList>
    </citation>
    <scope>NUCLEOTIDE SEQUENCE [LARGE SCALE GENOMIC DNA]</scope>
    <source>
        <strain evidence="2 3">DHOA06</strain>
    </source>
</reference>
<feature type="domain" description="DUF6966" evidence="1">
    <location>
        <begin position="27"/>
        <end position="80"/>
    </location>
</feature>
<comment type="caution">
    <text evidence="2">The sequence shown here is derived from an EMBL/GenBank/DDBJ whole genome shotgun (WGS) entry which is preliminary data.</text>
</comment>
<dbReference type="RefSeq" id="WP_126674473.1">
    <property type="nucleotide sequence ID" value="NZ_RYZR01000007.1"/>
</dbReference>
<dbReference type="InterPro" id="IPR054239">
    <property type="entry name" value="DUF6966"/>
</dbReference>
<dbReference type="AlphaFoldDB" id="A0A432LPB3"/>
<protein>
    <recommendedName>
        <fullName evidence="1">DUF6966 domain-containing protein</fullName>
    </recommendedName>
</protein>
<keyword evidence="3" id="KW-1185">Reference proteome</keyword>
<dbReference type="Proteomes" id="UP000267077">
    <property type="component" value="Unassembled WGS sequence"/>
</dbReference>
<dbReference type="Pfam" id="PF22294">
    <property type="entry name" value="DUF6966"/>
    <property type="match status" value="1"/>
</dbReference>
<sequence length="115" mass="12694">MNHRREQLEELNVRLGELLLVLTQDPLCQWHKHFAKCQQRAAFLLSQGFTQSDLNELSGSVKHVYGGAGSFNDYAPVRANADGSFGIIAGMDHLSELSSKVYDSALAIRVISHAP</sequence>
<evidence type="ECO:0000313" key="2">
    <source>
        <dbReference type="EMBL" id="RUL62029.1"/>
    </source>
</evidence>
<proteinExistence type="predicted"/>
<dbReference type="EMBL" id="RYZR01000007">
    <property type="protein sequence ID" value="RUL62029.1"/>
    <property type="molecule type" value="Genomic_DNA"/>
</dbReference>
<evidence type="ECO:0000259" key="1">
    <source>
        <dbReference type="Pfam" id="PF22294"/>
    </source>
</evidence>
<evidence type="ECO:0000313" key="3">
    <source>
        <dbReference type="Proteomes" id="UP000267077"/>
    </source>
</evidence>
<organism evidence="2 3">
    <name type="scientific">Dyella dinghuensis</name>
    <dbReference type="NCBI Taxonomy" id="1920169"/>
    <lineage>
        <taxon>Bacteria</taxon>
        <taxon>Pseudomonadati</taxon>
        <taxon>Pseudomonadota</taxon>
        <taxon>Gammaproteobacteria</taxon>
        <taxon>Lysobacterales</taxon>
        <taxon>Rhodanobacteraceae</taxon>
        <taxon>Dyella</taxon>
    </lineage>
</organism>
<dbReference type="OrthoDB" id="1449298at2"/>
<name>A0A432LPB3_9GAMM</name>